<dbReference type="Proteomes" id="UP000678499">
    <property type="component" value="Unassembled WGS sequence"/>
</dbReference>
<dbReference type="InterPro" id="IPR000073">
    <property type="entry name" value="AB_hydrolase_1"/>
</dbReference>
<dbReference type="SUPFAM" id="SSF53474">
    <property type="entry name" value="alpha/beta-Hydrolases"/>
    <property type="match status" value="2"/>
</dbReference>
<protein>
    <recommendedName>
        <fullName evidence="7">AB hydrolase-1 domain-containing protein</fullName>
    </recommendedName>
</protein>
<evidence type="ECO:0000256" key="2">
    <source>
        <dbReference type="ARBA" id="ARBA00022729"/>
    </source>
</evidence>
<dbReference type="OrthoDB" id="9974421at2759"/>
<feature type="domain" description="AB hydrolase-1" evidence="7">
    <location>
        <begin position="3"/>
        <end position="102"/>
    </location>
</feature>
<keyword evidence="2" id="KW-0732">Signal</keyword>
<accession>A0A7R9BXC7</accession>
<evidence type="ECO:0000256" key="5">
    <source>
        <dbReference type="ARBA" id="ARBA00023098"/>
    </source>
</evidence>
<dbReference type="GO" id="GO:0016787">
    <property type="term" value="F:hydrolase activity"/>
    <property type="evidence" value="ECO:0007669"/>
    <property type="project" value="UniProtKB-KW"/>
</dbReference>
<proteinExistence type="inferred from homology"/>
<keyword evidence="3" id="KW-0378">Hydrolase</keyword>
<feature type="domain" description="AB hydrolase-1" evidence="7">
    <location>
        <begin position="167"/>
        <end position="468"/>
    </location>
</feature>
<evidence type="ECO:0000256" key="3">
    <source>
        <dbReference type="ARBA" id="ARBA00022801"/>
    </source>
</evidence>
<keyword evidence="5" id="KW-0443">Lipid metabolism</keyword>
<dbReference type="PANTHER" id="PTHR11005">
    <property type="entry name" value="LYSOSOMAL ACID LIPASE-RELATED"/>
    <property type="match status" value="1"/>
</dbReference>
<dbReference type="EMBL" id="OA885135">
    <property type="protein sequence ID" value="CAD7281695.1"/>
    <property type="molecule type" value="Genomic_DNA"/>
</dbReference>
<keyword evidence="4" id="KW-0442">Lipid degradation</keyword>
<feature type="non-terminal residue" evidence="8">
    <location>
        <position position="484"/>
    </location>
</feature>
<name>A0A7R9BXC7_9CRUS</name>
<gene>
    <name evidence="8" type="ORF">NMOB1V02_LOCUS9333</name>
</gene>
<evidence type="ECO:0000259" key="7">
    <source>
        <dbReference type="Pfam" id="PF00561"/>
    </source>
</evidence>
<dbReference type="InterPro" id="IPR029058">
    <property type="entry name" value="AB_hydrolase_fold"/>
</dbReference>
<evidence type="ECO:0000313" key="9">
    <source>
        <dbReference type="Proteomes" id="UP000678499"/>
    </source>
</evidence>
<dbReference type="GO" id="GO:0016042">
    <property type="term" value="P:lipid catabolic process"/>
    <property type="evidence" value="ECO:0007669"/>
    <property type="project" value="UniProtKB-KW"/>
</dbReference>
<dbReference type="Pfam" id="PF00561">
    <property type="entry name" value="Abhydrolase_1"/>
    <property type="match status" value="2"/>
</dbReference>
<evidence type="ECO:0000256" key="1">
    <source>
        <dbReference type="ARBA" id="ARBA00010701"/>
    </source>
</evidence>
<organism evidence="8">
    <name type="scientific">Notodromas monacha</name>
    <dbReference type="NCBI Taxonomy" id="399045"/>
    <lineage>
        <taxon>Eukaryota</taxon>
        <taxon>Metazoa</taxon>
        <taxon>Ecdysozoa</taxon>
        <taxon>Arthropoda</taxon>
        <taxon>Crustacea</taxon>
        <taxon>Oligostraca</taxon>
        <taxon>Ostracoda</taxon>
        <taxon>Podocopa</taxon>
        <taxon>Podocopida</taxon>
        <taxon>Cypridocopina</taxon>
        <taxon>Cypridoidea</taxon>
        <taxon>Cyprididae</taxon>
        <taxon>Notodromas</taxon>
    </lineage>
</organism>
<evidence type="ECO:0000313" key="8">
    <source>
        <dbReference type="EMBL" id="CAD7281695.1"/>
    </source>
</evidence>
<dbReference type="Gene3D" id="3.40.50.1820">
    <property type="entry name" value="alpha/beta hydrolase"/>
    <property type="match status" value="2"/>
</dbReference>
<evidence type="ECO:0000256" key="4">
    <source>
        <dbReference type="ARBA" id="ARBA00022963"/>
    </source>
</evidence>
<keyword evidence="9" id="KW-1185">Reference proteome</keyword>
<dbReference type="AlphaFoldDB" id="A0A7R9BXC7"/>
<dbReference type="FunFam" id="3.40.50.1820:FF:000057">
    <property type="entry name" value="Lipase"/>
    <property type="match status" value="1"/>
</dbReference>
<evidence type="ECO:0000256" key="6">
    <source>
        <dbReference type="ARBA" id="ARBA00023180"/>
    </source>
</evidence>
<sequence length="484" mass="54306">FTLAQEGYDVWLGNFRGSPEASRHKFLNPSEKSFWDFTPDEHGRLDLPALINLVLRASGKDKLVYSGFSMGTHTFFIYCHYHPDACVRNVQAAIMLGPVLDMTFLADSNFLAGAGLLLPSGPYRETVSNDFGFRTQSFDATTDDGYISRLTRIQRKSGVNIHKGKFPILILHGLMSSSLIWTGLGPHSAYAFMLAEKGYDVWLGNFRGSPEASRHTFLNPSEKPFWDFTPDEHGKHDLPALINAVLYHSGKAKLVYSGYSLGTQSFFIYCHYHPEACRKKVQAAIMMAPVMDMSFLTDEKFLAIARFLQPTGAYRKELDAKRVFRFPTPEAISSSLPPDANALLKVFTLHPPALETLAAHGIAPQEVIERVWPGYAIPWALSTYDFYTQLLTTKRFQALDWGPRKNLQRYGSLIPTLYDVKKTNVPVYLVAGSADKTATVLDSEKIRLSLPEAKRLLAVPGFTHTDFVFSDDAPNNKMNKEELQ</sequence>
<keyword evidence="6" id="KW-0325">Glycoprotein</keyword>
<reference evidence="8" key="1">
    <citation type="submission" date="2020-11" db="EMBL/GenBank/DDBJ databases">
        <authorList>
            <person name="Tran Van P."/>
        </authorList>
    </citation>
    <scope>NUCLEOTIDE SEQUENCE</scope>
</reference>
<feature type="non-terminal residue" evidence="8">
    <location>
        <position position="1"/>
    </location>
</feature>
<comment type="similarity">
    <text evidence="1">Belongs to the AB hydrolase superfamily. Lipase family.</text>
</comment>
<dbReference type="EMBL" id="CAJPEX010003098">
    <property type="protein sequence ID" value="CAG0921847.1"/>
    <property type="molecule type" value="Genomic_DNA"/>
</dbReference>